<dbReference type="InterPro" id="IPR016155">
    <property type="entry name" value="Mopterin_synth/thiamin_S_b"/>
</dbReference>
<dbReference type="EMBL" id="CP099582">
    <property type="protein sequence ID" value="USS39810.1"/>
    <property type="molecule type" value="Genomic_DNA"/>
</dbReference>
<evidence type="ECO:0000313" key="2">
    <source>
        <dbReference type="Proteomes" id="UP001055732"/>
    </source>
</evidence>
<evidence type="ECO:0000313" key="1">
    <source>
        <dbReference type="EMBL" id="USS39810.1"/>
    </source>
</evidence>
<dbReference type="KEGG" id="tagg:NF865_05340"/>
<keyword evidence="2" id="KW-1185">Reference proteome</keyword>
<sequence>MKVFVKLIAQAAEGVDKPEFWVFLEENSTLGDLLKKLERERGIKIDEKRNIVILINGRSAEFLGGTKARLKDMDKVIIMPVAAGG</sequence>
<dbReference type="Gene3D" id="3.10.20.30">
    <property type="match status" value="1"/>
</dbReference>
<dbReference type="SUPFAM" id="SSF54285">
    <property type="entry name" value="MoaD/ThiS"/>
    <property type="match status" value="1"/>
</dbReference>
<proteinExistence type="predicted"/>
<accession>A0A9E7MV99</accession>
<dbReference type="Pfam" id="PF02597">
    <property type="entry name" value="ThiS"/>
    <property type="match status" value="1"/>
</dbReference>
<dbReference type="Proteomes" id="UP001055732">
    <property type="component" value="Chromosome"/>
</dbReference>
<dbReference type="InterPro" id="IPR012675">
    <property type="entry name" value="Beta-grasp_dom_sf"/>
</dbReference>
<reference evidence="1" key="2">
    <citation type="submission" date="2022-06" db="EMBL/GenBank/DDBJ databases">
        <authorList>
            <person name="Park Y.-J."/>
        </authorList>
    </citation>
    <scope>NUCLEOTIDE SEQUENCE</scope>
    <source>
        <strain evidence="1">TY</strain>
    </source>
</reference>
<gene>
    <name evidence="1" type="ORF">NF865_05340</name>
</gene>
<reference evidence="1" key="1">
    <citation type="journal article" date="1998" name="Int. J. Syst. Bacteriol. 48 Pt">
        <title>Thermococcus guaymasensis sp. nov. and Thermococcus aggregans sp. nov., two novel thermophilic archaea isolated from the Guaymas Basin hydrothermal vent site.</title>
        <authorList>
            <person name="Canganella F."/>
            <person name="Jones W.J."/>
            <person name="Gambacorta A."/>
            <person name="Antranikian G."/>
        </authorList>
    </citation>
    <scope>NUCLEOTIDE SEQUENCE</scope>
    <source>
        <strain evidence="1">TY</strain>
    </source>
</reference>
<organism evidence="1 2">
    <name type="scientific">Thermococcus aggregans</name>
    <dbReference type="NCBI Taxonomy" id="110163"/>
    <lineage>
        <taxon>Archaea</taxon>
        <taxon>Methanobacteriati</taxon>
        <taxon>Methanobacteriota</taxon>
        <taxon>Thermococci</taxon>
        <taxon>Thermococcales</taxon>
        <taxon>Thermococcaceae</taxon>
        <taxon>Thermococcus</taxon>
    </lineage>
</organism>
<dbReference type="InterPro" id="IPR003749">
    <property type="entry name" value="ThiS/MoaD-like"/>
</dbReference>
<dbReference type="AlphaFoldDB" id="A0A9E7MV99"/>
<dbReference type="RefSeq" id="WP_253303767.1">
    <property type="nucleotide sequence ID" value="NZ_CP099582.1"/>
</dbReference>
<name>A0A9E7MV99_THEAG</name>
<protein>
    <submittedName>
        <fullName evidence="1">MoaD/ThiS family protein</fullName>
    </submittedName>
</protein>
<dbReference type="CDD" id="cd17040">
    <property type="entry name" value="Ubl_MoaD_like"/>
    <property type="match status" value="1"/>
</dbReference>